<dbReference type="AlphaFoldDB" id="A0ABD3XDW9"/>
<dbReference type="PANTHER" id="PTHR33604:SF3">
    <property type="entry name" value="OSJNBA0004B13.7 PROTEIN"/>
    <property type="match status" value="1"/>
</dbReference>
<reference evidence="2 3" key="1">
    <citation type="submission" date="2024-11" db="EMBL/GenBank/DDBJ databases">
        <title>Chromosome-level genome assembly of the freshwater bivalve Anodonta woodiana.</title>
        <authorList>
            <person name="Chen X."/>
        </authorList>
    </citation>
    <scope>NUCLEOTIDE SEQUENCE [LARGE SCALE GENOMIC DNA]</scope>
    <source>
        <strain evidence="2">MN2024</strain>
        <tissue evidence="2">Gills</tissue>
    </source>
</reference>
<gene>
    <name evidence="2" type="ORF">ACJMK2_024619</name>
</gene>
<dbReference type="InterPro" id="IPR029044">
    <property type="entry name" value="Nucleotide-diphossugar_trans"/>
</dbReference>
<keyword evidence="3" id="KW-1185">Reference proteome</keyword>
<dbReference type="PANTHER" id="PTHR33604">
    <property type="entry name" value="OSJNBA0004B13.7 PROTEIN"/>
    <property type="match status" value="1"/>
</dbReference>
<keyword evidence="1" id="KW-0472">Membrane</keyword>
<sequence length="362" mass="42728">MKGSLCHILSRGCKHVNIFVFLFLCLSSISIITYFTLNQAKQYVKAKSVIRVEKVVRQFRVPEIETVPYHHVNFRIIVIVYNRATSLRRLLDSLNNAYYFGDAVALHVWIDRSKNGTIDSSTYGVASDFTFRHGQYYIHNQTRHVGIYGQWMGTWYPNHTSSEFAVILEDDLTVSPYFYKWLKLVHMKYDHHSYVNGYSLQGISIKHGVKQRGYLDVNKAHKVFLYPILGTWGFSPNNRNWRAFSDWYQEKRRDPKFHPFVPGLQPTEWYIAQLATGKQDHMWSMWFIYYAWLKHELTVYSNFKGHAGLSINWKEHGLHYSKNDSKRNPDPLLVHWKPEYEHLPEQPVIIDVNGREINMDSE</sequence>
<evidence type="ECO:0000256" key="1">
    <source>
        <dbReference type="SAM" id="Phobius"/>
    </source>
</evidence>
<keyword evidence="1" id="KW-0812">Transmembrane</keyword>
<comment type="caution">
    <text evidence="2">The sequence shown here is derived from an EMBL/GenBank/DDBJ whole genome shotgun (WGS) entry which is preliminary data.</text>
</comment>
<organism evidence="2 3">
    <name type="scientific">Sinanodonta woodiana</name>
    <name type="common">Chinese pond mussel</name>
    <name type="synonym">Anodonta woodiana</name>
    <dbReference type="NCBI Taxonomy" id="1069815"/>
    <lineage>
        <taxon>Eukaryota</taxon>
        <taxon>Metazoa</taxon>
        <taxon>Spiralia</taxon>
        <taxon>Lophotrochozoa</taxon>
        <taxon>Mollusca</taxon>
        <taxon>Bivalvia</taxon>
        <taxon>Autobranchia</taxon>
        <taxon>Heteroconchia</taxon>
        <taxon>Palaeoheterodonta</taxon>
        <taxon>Unionida</taxon>
        <taxon>Unionoidea</taxon>
        <taxon>Unionidae</taxon>
        <taxon>Unioninae</taxon>
        <taxon>Sinanodonta</taxon>
    </lineage>
</organism>
<accession>A0ABD3XDW9</accession>
<proteinExistence type="predicted"/>
<name>A0ABD3XDW9_SINWO</name>
<dbReference type="SUPFAM" id="SSF53448">
    <property type="entry name" value="Nucleotide-diphospho-sugar transferases"/>
    <property type="match status" value="1"/>
</dbReference>
<evidence type="ECO:0000313" key="2">
    <source>
        <dbReference type="EMBL" id="KAL3884481.1"/>
    </source>
</evidence>
<evidence type="ECO:0000313" key="3">
    <source>
        <dbReference type="Proteomes" id="UP001634394"/>
    </source>
</evidence>
<dbReference type="CDD" id="cd00761">
    <property type="entry name" value="Glyco_tranf_GTA_type"/>
    <property type="match status" value="1"/>
</dbReference>
<feature type="transmembrane region" description="Helical" evidence="1">
    <location>
        <begin position="18"/>
        <end position="37"/>
    </location>
</feature>
<keyword evidence="1" id="KW-1133">Transmembrane helix</keyword>
<protein>
    <submittedName>
        <fullName evidence="2">Uncharacterized protein</fullName>
    </submittedName>
</protein>
<dbReference type="Proteomes" id="UP001634394">
    <property type="component" value="Unassembled WGS sequence"/>
</dbReference>
<dbReference type="Gene3D" id="3.90.550.10">
    <property type="entry name" value="Spore Coat Polysaccharide Biosynthesis Protein SpsA, Chain A"/>
    <property type="match status" value="1"/>
</dbReference>
<dbReference type="EMBL" id="JBJQND010000002">
    <property type="protein sequence ID" value="KAL3884481.1"/>
    <property type="molecule type" value="Genomic_DNA"/>
</dbReference>